<feature type="domain" description="HDOD" evidence="1">
    <location>
        <begin position="233"/>
        <end position="423"/>
    </location>
</feature>
<dbReference type="PANTHER" id="PTHR33525:SF4">
    <property type="entry name" value="CYCLIC DI-GMP PHOSPHODIESTERASE CDGJ"/>
    <property type="match status" value="1"/>
</dbReference>
<dbReference type="PROSITE" id="PS51833">
    <property type="entry name" value="HDOD"/>
    <property type="match status" value="1"/>
</dbReference>
<protein>
    <recommendedName>
        <fullName evidence="1">HDOD domain-containing protein</fullName>
    </recommendedName>
</protein>
<dbReference type="Gene3D" id="1.10.3210.10">
    <property type="entry name" value="Hypothetical protein af1432"/>
    <property type="match status" value="1"/>
</dbReference>
<proteinExistence type="predicted"/>
<sequence length="432" mass="48065">MPGAGVVRLPTSAPGCAIRHRRPGRHSMQGAKTMPDKKDADAFAIALEPIHDAEDRHIADQLRYRHDGAGEDPVADTARALAAVIYELDDGQRLGGRELFIDLPDDWLGRGELLPTPAKLIVIGLSDDLDPTAAMVDDLHGIREKGYRLAASASLVKAQPRLMLPLVDVIQLHSPTVFDAAEAHRLRVMGKQLMAVEVRDQAALDAYRELGCQYVNGRYLAEPTFHATRPKGRHGNRAAQLRLVNELYRPDADPHRLYELILQMPHLHVTILRRANSSYYARGSQQQSELRQAMQRLGLHELRRLVMTLSLASELPSSKLMVRMALTRAFMCRNLARPFPTIDPEDAFTTGLFSMMGPLLDEDQQTLLEEMPLDAAIHDALATRGGHLGAILALAEQHEQQVENQQSEIPLDRLQRCYLDALDDTAALMGRL</sequence>
<gene>
    <name evidence="2" type="ORF">C1H70_07325</name>
</gene>
<reference evidence="2 3" key="1">
    <citation type="submission" date="2018-01" db="EMBL/GenBank/DDBJ databases">
        <title>Halomonas endophytica sp. nov., isolated from storage liquid in the stems of Populus euphratica.</title>
        <authorList>
            <person name="Chen C."/>
        </authorList>
    </citation>
    <scope>NUCLEOTIDE SEQUENCE [LARGE SCALE GENOMIC DNA]</scope>
    <source>
        <strain evidence="2 3">BZ-SZ-XJ27</strain>
    </source>
</reference>
<accession>A0A2N7UKA0</accession>
<dbReference type="InterPro" id="IPR013976">
    <property type="entry name" value="HDOD"/>
</dbReference>
<dbReference type="AlphaFoldDB" id="A0A2N7UKA0"/>
<dbReference type="Proteomes" id="UP000235547">
    <property type="component" value="Unassembled WGS sequence"/>
</dbReference>
<comment type="caution">
    <text evidence="2">The sequence shown here is derived from an EMBL/GenBank/DDBJ whole genome shotgun (WGS) entry which is preliminary data.</text>
</comment>
<organism evidence="2 3">
    <name type="scientific">Halomonas urumqiensis</name>
    <dbReference type="NCBI Taxonomy" id="1684789"/>
    <lineage>
        <taxon>Bacteria</taxon>
        <taxon>Pseudomonadati</taxon>
        <taxon>Pseudomonadota</taxon>
        <taxon>Gammaproteobacteria</taxon>
        <taxon>Oceanospirillales</taxon>
        <taxon>Halomonadaceae</taxon>
        <taxon>Halomonas</taxon>
    </lineage>
</organism>
<dbReference type="OrthoDB" id="9804751at2"/>
<dbReference type="SUPFAM" id="SSF109604">
    <property type="entry name" value="HD-domain/PDEase-like"/>
    <property type="match status" value="1"/>
</dbReference>
<dbReference type="PANTHER" id="PTHR33525">
    <property type="match status" value="1"/>
</dbReference>
<evidence type="ECO:0000313" key="3">
    <source>
        <dbReference type="Proteomes" id="UP000235547"/>
    </source>
</evidence>
<dbReference type="InterPro" id="IPR052340">
    <property type="entry name" value="RNase_Y/CdgJ"/>
</dbReference>
<evidence type="ECO:0000259" key="1">
    <source>
        <dbReference type="PROSITE" id="PS51833"/>
    </source>
</evidence>
<name>A0A2N7UKA0_9GAMM</name>
<dbReference type="Pfam" id="PF08668">
    <property type="entry name" value="HDOD"/>
    <property type="match status" value="1"/>
</dbReference>
<evidence type="ECO:0000313" key="2">
    <source>
        <dbReference type="EMBL" id="PMR80867.1"/>
    </source>
</evidence>
<keyword evidence="3" id="KW-1185">Reference proteome</keyword>
<dbReference type="EMBL" id="PNRG01000013">
    <property type="protein sequence ID" value="PMR80867.1"/>
    <property type="molecule type" value="Genomic_DNA"/>
</dbReference>